<organism evidence="2 3">
    <name type="scientific">Halomonas cerina</name>
    <dbReference type="NCBI Taxonomy" id="447424"/>
    <lineage>
        <taxon>Bacteria</taxon>
        <taxon>Pseudomonadati</taxon>
        <taxon>Pseudomonadota</taxon>
        <taxon>Gammaproteobacteria</taxon>
        <taxon>Oceanospirillales</taxon>
        <taxon>Halomonadaceae</taxon>
        <taxon>Halomonas</taxon>
    </lineage>
</organism>
<proteinExistence type="predicted"/>
<dbReference type="PANTHER" id="PTHR14119">
    <property type="entry name" value="HYDROLASE"/>
    <property type="match status" value="1"/>
</dbReference>
<sequence>MRLVPEQSLLLIVDLQVGLLPVIEGGDQVVTEAAWMGQVASVLDVPVWLTEQYPQGLGTSVPRLLDQLGPHRRWEKHHFDAHAEPAFSRELAESGRRQVVLCGTEAHVCVLQTALGLLEAGYAVHWLAEACASRRADEAQLARQRVMQAGGVAVSADMVAYEWLHRCDDERFRRVHRSLLRGRSARPLRFF</sequence>
<dbReference type="EMBL" id="JACHXP010000011">
    <property type="protein sequence ID" value="MBB3191227.1"/>
    <property type="molecule type" value="Genomic_DNA"/>
</dbReference>
<dbReference type="InterPro" id="IPR050993">
    <property type="entry name" value="Isochorismatase_domain"/>
</dbReference>
<keyword evidence="3" id="KW-1185">Reference proteome</keyword>
<reference evidence="2 3" key="1">
    <citation type="submission" date="2020-08" db="EMBL/GenBank/DDBJ databases">
        <title>Genomic Encyclopedia of Type Strains, Phase III (KMG-III): the genomes of soil and plant-associated and newly described type strains.</title>
        <authorList>
            <person name="Whitman W."/>
        </authorList>
    </citation>
    <scope>NUCLEOTIDE SEQUENCE [LARGE SCALE GENOMIC DNA]</scope>
    <source>
        <strain evidence="2 3">CECT 7282</strain>
    </source>
</reference>
<feature type="domain" description="Isochorismatase-like" evidence="1">
    <location>
        <begin position="8"/>
        <end position="156"/>
    </location>
</feature>
<dbReference type="RefSeq" id="WP_183326005.1">
    <property type="nucleotide sequence ID" value="NZ_JACHXP010000011.1"/>
</dbReference>
<dbReference type="PANTHER" id="PTHR14119:SF3">
    <property type="entry name" value="ISOCHORISMATASE DOMAIN-CONTAINING PROTEIN 2"/>
    <property type="match status" value="1"/>
</dbReference>
<comment type="caution">
    <text evidence="2">The sequence shown here is derived from an EMBL/GenBank/DDBJ whole genome shotgun (WGS) entry which is preliminary data.</text>
</comment>
<accession>A0A839VEU6</accession>
<dbReference type="SUPFAM" id="SSF52499">
    <property type="entry name" value="Isochorismatase-like hydrolases"/>
    <property type="match status" value="1"/>
</dbReference>
<dbReference type="InterPro" id="IPR000868">
    <property type="entry name" value="Isochorismatase-like_dom"/>
</dbReference>
<dbReference type="AlphaFoldDB" id="A0A839VEU6"/>
<dbReference type="Proteomes" id="UP000547614">
    <property type="component" value="Unassembled WGS sequence"/>
</dbReference>
<dbReference type="InterPro" id="IPR036380">
    <property type="entry name" value="Isochorismatase-like_sf"/>
</dbReference>
<dbReference type="Gene3D" id="3.40.50.850">
    <property type="entry name" value="Isochorismatase-like"/>
    <property type="match status" value="1"/>
</dbReference>
<protein>
    <submittedName>
        <fullName evidence="2">Nicotinamidase-related amidase</fullName>
    </submittedName>
</protein>
<gene>
    <name evidence="2" type="ORF">FHR94_002474</name>
</gene>
<evidence type="ECO:0000259" key="1">
    <source>
        <dbReference type="Pfam" id="PF00857"/>
    </source>
</evidence>
<evidence type="ECO:0000313" key="3">
    <source>
        <dbReference type="Proteomes" id="UP000547614"/>
    </source>
</evidence>
<evidence type="ECO:0000313" key="2">
    <source>
        <dbReference type="EMBL" id="MBB3191227.1"/>
    </source>
</evidence>
<dbReference type="Pfam" id="PF00857">
    <property type="entry name" value="Isochorismatase"/>
    <property type="match status" value="1"/>
</dbReference>
<name>A0A839VEU6_9GAMM</name>